<reference evidence="2 3" key="1">
    <citation type="journal article" date="2024" name="G3 (Bethesda)">
        <title>Genome assembly of Hibiscus sabdariffa L. provides insights into metabolisms of medicinal natural products.</title>
        <authorList>
            <person name="Kim T."/>
        </authorList>
    </citation>
    <scope>NUCLEOTIDE SEQUENCE [LARGE SCALE GENOMIC DNA]</scope>
    <source>
        <strain evidence="2">TK-2024</strain>
        <tissue evidence="2">Old leaves</tissue>
    </source>
</reference>
<proteinExistence type="predicted"/>
<feature type="region of interest" description="Disordered" evidence="1">
    <location>
        <begin position="51"/>
        <end position="80"/>
    </location>
</feature>
<protein>
    <submittedName>
        <fullName evidence="2">Uncharacterized protein</fullName>
    </submittedName>
</protein>
<accession>A0ABR2SEQ8</accession>
<keyword evidence="3" id="KW-1185">Reference proteome</keyword>
<dbReference type="EMBL" id="JBBPBN010000015">
    <property type="protein sequence ID" value="KAK9023419.1"/>
    <property type="molecule type" value="Genomic_DNA"/>
</dbReference>
<organism evidence="2 3">
    <name type="scientific">Hibiscus sabdariffa</name>
    <name type="common">roselle</name>
    <dbReference type="NCBI Taxonomy" id="183260"/>
    <lineage>
        <taxon>Eukaryota</taxon>
        <taxon>Viridiplantae</taxon>
        <taxon>Streptophyta</taxon>
        <taxon>Embryophyta</taxon>
        <taxon>Tracheophyta</taxon>
        <taxon>Spermatophyta</taxon>
        <taxon>Magnoliopsida</taxon>
        <taxon>eudicotyledons</taxon>
        <taxon>Gunneridae</taxon>
        <taxon>Pentapetalae</taxon>
        <taxon>rosids</taxon>
        <taxon>malvids</taxon>
        <taxon>Malvales</taxon>
        <taxon>Malvaceae</taxon>
        <taxon>Malvoideae</taxon>
        <taxon>Hibiscus</taxon>
    </lineage>
</organism>
<evidence type="ECO:0000313" key="2">
    <source>
        <dbReference type="EMBL" id="KAK9023419.1"/>
    </source>
</evidence>
<evidence type="ECO:0000256" key="1">
    <source>
        <dbReference type="SAM" id="MobiDB-lite"/>
    </source>
</evidence>
<sequence>MVISRITIFRKTNDRGCIHFYHKVRNINSVCKGKTIMKSPYSSAIVLAEKPRKRREPATHLPSASASASAPTEAGFPIEEPSSLGGPTVFKFPLSCECKDFAAFAMELGIITVDEF</sequence>
<dbReference type="Proteomes" id="UP001396334">
    <property type="component" value="Unassembled WGS sequence"/>
</dbReference>
<comment type="caution">
    <text evidence="2">The sequence shown here is derived from an EMBL/GenBank/DDBJ whole genome shotgun (WGS) entry which is preliminary data.</text>
</comment>
<name>A0ABR2SEQ8_9ROSI</name>
<gene>
    <name evidence="2" type="ORF">V6N11_003639</name>
</gene>
<evidence type="ECO:0000313" key="3">
    <source>
        <dbReference type="Proteomes" id="UP001396334"/>
    </source>
</evidence>